<evidence type="ECO:0000256" key="5">
    <source>
        <dbReference type="SAM" id="Coils"/>
    </source>
</evidence>
<dbReference type="PROSITE" id="PS50089">
    <property type="entry name" value="ZF_RING_2"/>
    <property type="match status" value="1"/>
</dbReference>
<dbReference type="InterPro" id="IPR049627">
    <property type="entry name" value="SLX8"/>
</dbReference>
<dbReference type="InterPro" id="IPR027370">
    <property type="entry name" value="Znf-RING_euk"/>
</dbReference>
<feature type="region of interest" description="Disordered" evidence="6">
    <location>
        <begin position="21"/>
        <end position="57"/>
    </location>
</feature>
<evidence type="ECO:0000256" key="1">
    <source>
        <dbReference type="ARBA" id="ARBA00022723"/>
    </source>
</evidence>
<dbReference type="EMBL" id="OU015568">
    <property type="protein sequence ID" value="CAG5089475.1"/>
    <property type="molecule type" value="Genomic_DNA"/>
</dbReference>
<reference evidence="8 9" key="1">
    <citation type="submission" date="2021-04" db="EMBL/GenBank/DDBJ databases">
        <authorList>
            <person name="Bliznina A."/>
        </authorList>
    </citation>
    <scope>NUCLEOTIDE SEQUENCE [LARGE SCALE GENOMIC DNA]</scope>
</reference>
<keyword evidence="1" id="KW-0479">Metal-binding</keyword>
<keyword evidence="2 4" id="KW-0863">Zinc-finger</keyword>
<keyword evidence="9" id="KW-1185">Reference proteome</keyword>
<evidence type="ECO:0000256" key="3">
    <source>
        <dbReference type="ARBA" id="ARBA00022833"/>
    </source>
</evidence>
<gene>
    <name evidence="8" type="ORF">OKIOD_LOCUS3789</name>
</gene>
<evidence type="ECO:0000256" key="4">
    <source>
        <dbReference type="PROSITE-ProRule" id="PRU00175"/>
    </source>
</evidence>
<evidence type="ECO:0000259" key="7">
    <source>
        <dbReference type="PROSITE" id="PS50089"/>
    </source>
</evidence>
<feature type="domain" description="RING-type" evidence="7">
    <location>
        <begin position="178"/>
        <end position="209"/>
    </location>
</feature>
<dbReference type="InterPro" id="IPR013083">
    <property type="entry name" value="Znf_RING/FYVE/PHD"/>
</dbReference>
<accession>A0ABN7RZL1</accession>
<keyword evidence="5" id="KW-0175">Coiled coil</keyword>
<proteinExistence type="predicted"/>
<evidence type="ECO:0000313" key="9">
    <source>
        <dbReference type="Proteomes" id="UP001158576"/>
    </source>
</evidence>
<dbReference type="PROSITE" id="PS00518">
    <property type="entry name" value="ZF_RING_1"/>
    <property type="match status" value="1"/>
</dbReference>
<dbReference type="PANTHER" id="PTHR47094">
    <property type="entry name" value="ELFLESS, ISOFORM B"/>
    <property type="match status" value="1"/>
</dbReference>
<sequence length="361" mass="41452">MPNMNKRLKVDPEVIEIEEASEDMRIEDVPNDDIPGPSNRYIPPPPSVDLENQGLNNNGNIEEFRERRRAILDNVTTSLTEMENDYYTIADLNKELLLDRQARQRLKRDIDELDAEIQQKTAKKDVLDNAYKKLSKRIDENEKSLDKAHERIRTFEVCYKKVEPKPEEKPGQVGEFECPICKEICGTEEKHMVCLSSCGHRFCKDCIDRVLDDAPMNGQADNALFNGAGVPDGVNRRDQLRRDAEEVRQERRRLEQEVRNAANRYLLFRQQRPAAVVPQPPAARAAGDNNAAAPVANVAVNPPANPPPRHNLYFPPQFNQGPAHVVRARAYDPRFNQRLYNRKRCPTCQTDFSRNNVVRLF</sequence>
<dbReference type="InterPro" id="IPR001841">
    <property type="entry name" value="Znf_RING"/>
</dbReference>
<evidence type="ECO:0000256" key="6">
    <source>
        <dbReference type="SAM" id="MobiDB-lite"/>
    </source>
</evidence>
<feature type="coiled-coil region" evidence="5">
    <location>
        <begin position="237"/>
        <end position="271"/>
    </location>
</feature>
<dbReference type="Proteomes" id="UP001158576">
    <property type="component" value="Chromosome PAR"/>
</dbReference>
<dbReference type="PANTHER" id="PTHR47094:SF1">
    <property type="entry name" value="RING-TYPE E3 UBIQUITIN TRANSFERASE"/>
    <property type="match status" value="1"/>
</dbReference>
<dbReference type="SMART" id="SM00184">
    <property type="entry name" value="RING"/>
    <property type="match status" value="1"/>
</dbReference>
<dbReference type="SUPFAM" id="SSF57850">
    <property type="entry name" value="RING/U-box"/>
    <property type="match status" value="1"/>
</dbReference>
<name>A0ABN7RZL1_OIKDI</name>
<protein>
    <submittedName>
        <fullName evidence="8">Oidioi.mRNA.OKI2018_I69.PAR.g12231.t1.cds</fullName>
    </submittedName>
</protein>
<dbReference type="Pfam" id="PF13445">
    <property type="entry name" value="zf-RING_UBOX"/>
    <property type="match status" value="1"/>
</dbReference>
<dbReference type="CDD" id="cd16449">
    <property type="entry name" value="RING-HC"/>
    <property type="match status" value="1"/>
</dbReference>
<dbReference type="InterPro" id="IPR017907">
    <property type="entry name" value="Znf_RING_CS"/>
</dbReference>
<organism evidence="8 9">
    <name type="scientific">Oikopleura dioica</name>
    <name type="common">Tunicate</name>
    <dbReference type="NCBI Taxonomy" id="34765"/>
    <lineage>
        <taxon>Eukaryota</taxon>
        <taxon>Metazoa</taxon>
        <taxon>Chordata</taxon>
        <taxon>Tunicata</taxon>
        <taxon>Appendicularia</taxon>
        <taxon>Copelata</taxon>
        <taxon>Oikopleuridae</taxon>
        <taxon>Oikopleura</taxon>
    </lineage>
</organism>
<dbReference type="Gene3D" id="3.30.40.10">
    <property type="entry name" value="Zinc/RING finger domain, C3HC4 (zinc finger)"/>
    <property type="match status" value="1"/>
</dbReference>
<evidence type="ECO:0000313" key="8">
    <source>
        <dbReference type="EMBL" id="CAG5089475.1"/>
    </source>
</evidence>
<evidence type="ECO:0000256" key="2">
    <source>
        <dbReference type="ARBA" id="ARBA00022771"/>
    </source>
</evidence>
<keyword evidence="3" id="KW-0862">Zinc</keyword>
<feature type="coiled-coil region" evidence="5">
    <location>
        <begin position="89"/>
        <end position="151"/>
    </location>
</feature>